<keyword evidence="1" id="KW-0812">Transmembrane</keyword>
<dbReference type="OrthoDB" id="9911279at2"/>
<dbReference type="Proteomes" id="UP000256379">
    <property type="component" value="Unassembled WGS sequence"/>
</dbReference>
<evidence type="ECO:0000256" key="1">
    <source>
        <dbReference type="SAM" id="Phobius"/>
    </source>
</evidence>
<sequence length="212" mass="25290">MIDSILVGIAVGIMSCIIPVVPPLLLFFYLSLFLNIVFFYILNRFLVPKILFSKEFLKSYFIGMLIVVVLFETIGFYLIPTSDYINSLADIDEIKKQYDGMPEIIFKYEYVGYNVFFIGFIPLKIMIFFISRWILRYIFKSEYKHYAMRHSVISFTKPNKYFKYIAMFIGVFFTLTNIDILILLLYMYMSEAYPPIPIVVFIWLIYKYFLRI</sequence>
<feature type="transmembrane region" description="Helical" evidence="1">
    <location>
        <begin position="59"/>
        <end position="79"/>
    </location>
</feature>
<gene>
    <name evidence="2" type="ORF">CQA53_09925</name>
</gene>
<organism evidence="2 3">
    <name type="scientific">Helicobacter didelphidarum</name>
    <dbReference type="NCBI Taxonomy" id="2040648"/>
    <lineage>
        <taxon>Bacteria</taxon>
        <taxon>Pseudomonadati</taxon>
        <taxon>Campylobacterota</taxon>
        <taxon>Epsilonproteobacteria</taxon>
        <taxon>Campylobacterales</taxon>
        <taxon>Helicobacteraceae</taxon>
        <taxon>Helicobacter</taxon>
    </lineage>
</organism>
<keyword evidence="3" id="KW-1185">Reference proteome</keyword>
<keyword evidence="1" id="KW-1133">Transmembrane helix</keyword>
<feature type="transmembrane region" description="Helical" evidence="1">
    <location>
        <begin position="5"/>
        <end position="21"/>
    </location>
</feature>
<accession>A0A3D8I9F3</accession>
<dbReference type="AlphaFoldDB" id="A0A3D8I9F3"/>
<feature type="transmembrane region" description="Helical" evidence="1">
    <location>
        <begin position="111"/>
        <end position="135"/>
    </location>
</feature>
<comment type="caution">
    <text evidence="2">The sequence shown here is derived from an EMBL/GenBank/DDBJ whole genome shotgun (WGS) entry which is preliminary data.</text>
</comment>
<feature type="transmembrane region" description="Helical" evidence="1">
    <location>
        <begin position="164"/>
        <end position="186"/>
    </location>
</feature>
<feature type="transmembrane region" description="Helical" evidence="1">
    <location>
        <begin position="192"/>
        <end position="210"/>
    </location>
</feature>
<keyword evidence="1" id="KW-0472">Membrane</keyword>
<evidence type="ECO:0000313" key="3">
    <source>
        <dbReference type="Proteomes" id="UP000256379"/>
    </source>
</evidence>
<name>A0A3D8I9F3_9HELI</name>
<dbReference type="RefSeq" id="WP_115543830.1">
    <property type="nucleotide sequence ID" value="NZ_NXLQ01000046.1"/>
</dbReference>
<feature type="transmembrane region" description="Helical" evidence="1">
    <location>
        <begin position="27"/>
        <end position="47"/>
    </location>
</feature>
<dbReference type="EMBL" id="NXLQ01000046">
    <property type="protein sequence ID" value="RDU61596.1"/>
    <property type="molecule type" value="Genomic_DNA"/>
</dbReference>
<evidence type="ECO:0000313" key="2">
    <source>
        <dbReference type="EMBL" id="RDU61596.1"/>
    </source>
</evidence>
<proteinExistence type="predicted"/>
<reference evidence="2 3" key="1">
    <citation type="submission" date="2018-04" db="EMBL/GenBank/DDBJ databases">
        <title>Novel Campyloabacter and Helicobacter Species and Strains.</title>
        <authorList>
            <person name="Mannion A.J."/>
            <person name="Shen Z."/>
            <person name="Fox J.G."/>
        </authorList>
    </citation>
    <scope>NUCLEOTIDE SEQUENCE [LARGE SCALE GENOMIC DNA]</scope>
    <source>
        <strain evidence="2 3">MIT 17-337</strain>
    </source>
</reference>
<protein>
    <submittedName>
        <fullName evidence="2">Uncharacterized protein</fullName>
    </submittedName>
</protein>